<dbReference type="InterPro" id="IPR016163">
    <property type="entry name" value="Ald_DH_C"/>
</dbReference>
<organism evidence="4 5">
    <name type="scientific">Candidatus Synechococcus calcipolaris G9</name>
    <dbReference type="NCBI Taxonomy" id="1497997"/>
    <lineage>
        <taxon>Bacteria</taxon>
        <taxon>Bacillati</taxon>
        <taxon>Cyanobacteriota</taxon>
        <taxon>Cyanophyceae</taxon>
        <taxon>Synechococcales</taxon>
        <taxon>Synechococcaceae</taxon>
        <taxon>Synechococcus</taxon>
    </lineage>
</organism>
<dbReference type="Gene3D" id="3.40.605.10">
    <property type="entry name" value="Aldehyde Dehydrogenase, Chain A, domain 1"/>
    <property type="match status" value="1"/>
</dbReference>
<dbReference type="EMBL" id="JAKKUT010000002">
    <property type="protein sequence ID" value="MDG2989953.1"/>
    <property type="molecule type" value="Genomic_DNA"/>
</dbReference>
<evidence type="ECO:0000256" key="1">
    <source>
        <dbReference type="ARBA" id="ARBA00022857"/>
    </source>
</evidence>
<sequence>MDNLSPADKGHEILHQARLASEQLALATYAQRQSALRHLIQGLKQAQTEILEENTLDLETSRDLAVSAVLLSWLRLTNERFQEAVQWLERVLALADPLTSTGMASGTHYTYALPVGVVAFFYEGLPTLALLAAALCLKTGNALIIRGGHETTHSGRAIATVLVEALQMAQLPLATIQVLSPDVTNGDTIGIRGGVDLVIPYGRSRFMQQVLEDTKAPAIPGSIGNCYLFWDSSSSPEQVQGMILASAKGCPDRVVAIEKVLIPAETNHSQVARLINLLIQDKYSVRGDDMLCEEFSELRPAQETDWHTSLMGNVVAFRHSQSLTAAIAWINQHNSGPASVIVTNSYDQSRQFCQQVQTPQVFVNRPPQFSRHNTLALGLSSQRGMYGGLIDISKLLRYKSIYL</sequence>
<reference evidence="4" key="1">
    <citation type="journal article" date="2022" name="Genome Biol. Evol.">
        <title>A New Gene Family Diagnostic for Intracellular Biomineralization of Amorphous Ca Carbonates by Cyanobacteria.</title>
        <authorList>
            <person name="Benzerara K."/>
            <person name="Duprat E."/>
            <person name="Bitard-Feildel T."/>
            <person name="Caumes G."/>
            <person name="Cassier-Chauvat C."/>
            <person name="Chauvat F."/>
            <person name="Dezi M."/>
            <person name="Diop S.I."/>
            <person name="Gaschignard G."/>
            <person name="Gorgen S."/>
            <person name="Gugger M."/>
            <person name="Lopez-Garcia P."/>
            <person name="Millet M."/>
            <person name="Skouri-Panet F."/>
            <person name="Moreira D."/>
            <person name="Callebaut I."/>
        </authorList>
    </citation>
    <scope>NUCLEOTIDE SEQUENCE</scope>
    <source>
        <strain evidence="4">G9</strain>
    </source>
</reference>
<evidence type="ECO:0000313" key="4">
    <source>
        <dbReference type="EMBL" id="MDG2989953.1"/>
    </source>
</evidence>
<dbReference type="RefSeq" id="WP_277865877.1">
    <property type="nucleotide sequence ID" value="NZ_JAKKUT010000002.1"/>
</dbReference>
<dbReference type="PANTHER" id="PTHR11063:SF8">
    <property type="entry name" value="DELTA-1-PYRROLINE-5-CARBOXYLATE SYNTHASE"/>
    <property type="match status" value="1"/>
</dbReference>
<keyword evidence="1" id="KW-0521">NADP</keyword>
<name>A0ABT6EW31_9SYNE</name>
<dbReference type="PANTHER" id="PTHR11063">
    <property type="entry name" value="GLUTAMATE SEMIALDEHYDE DEHYDROGENASE"/>
    <property type="match status" value="1"/>
</dbReference>
<dbReference type="Proteomes" id="UP001154265">
    <property type="component" value="Unassembled WGS sequence"/>
</dbReference>
<dbReference type="InterPro" id="IPR012134">
    <property type="entry name" value="Glu-5-SA_DH"/>
</dbReference>
<evidence type="ECO:0000313" key="5">
    <source>
        <dbReference type="Proteomes" id="UP001154265"/>
    </source>
</evidence>
<proteinExistence type="predicted"/>
<gene>
    <name evidence="4" type="ORF">L3556_03245</name>
</gene>
<dbReference type="InterPro" id="IPR015590">
    <property type="entry name" value="Aldehyde_DH_dom"/>
</dbReference>
<keyword evidence="5" id="KW-1185">Reference proteome</keyword>
<dbReference type="PIRSF" id="PIRSF000151">
    <property type="entry name" value="GPR"/>
    <property type="match status" value="1"/>
</dbReference>
<reference evidence="4" key="2">
    <citation type="submission" date="2022-01" db="EMBL/GenBank/DDBJ databases">
        <authorList>
            <person name="Zivanovic Y."/>
            <person name="Moreira D."/>
            <person name="Lopez-Garcia P."/>
        </authorList>
    </citation>
    <scope>NUCLEOTIDE SEQUENCE</scope>
    <source>
        <strain evidence="4">G9</strain>
    </source>
</reference>
<accession>A0ABT6EW31</accession>
<keyword evidence="2" id="KW-0560">Oxidoreductase</keyword>
<dbReference type="InterPro" id="IPR016161">
    <property type="entry name" value="Ald_DH/histidinol_DH"/>
</dbReference>
<feature type="domain" description="Aldehyde dehydrogenase" evidence="3">
    <location>
        <begin position="11"/>
        <end position="214"/>
    </location>
</feature>
<dbReference type="Pfam" id="PF00171">
    <property type="entry name" value="Aldedh"/>
    <property type="match status" value="1"/>
</dbReference>
<comment type="caution">
    <text evidence="4">The sequence shown here is derived from an EMBL/GenBank/DDBJ whole genome shotgun (WGS) entry which is preliminary data.</text>
</comment>
<dbReference type="InterPro" id="IPR016162">
    <property type="entry name" value="Ald_DH_N"/>
</dbReference>
<evidence type="ECO:0000259" key="3">
    <source>
        <dbReference type="Pfam" id="PF00171"/>
    </source>
</evidence>
<dbReference type="SUPFAM" id="SSF53720">
    <property type="entry name" value="ALDH-like"/>
    <property type="match status" value="1"/>
</dbReference>
<evidence type="ECO:0000256" key="2">
    <source>
        <dbReference type="ARBA" id="ARBA00023002"/>
    </source>
</evidence>
<dbReference type="Gene3D" id="3.40.309.10">
    <property type="entry name" value="Aldehyde Dehydrogenase, Chain A, domain 2"/>
    <property type="match status" value="1"/>
</dbReference>
<protein>
    <submittedName>
        <fullName evidence="4">Aldehyde dehydrogenase family protein</fullName>
    </submittedName>
</protein>